<organism evidence="1 2">
    <name type="scientific">Heracleum sosnowskyi</name>
    <dbReference type="NCBI Taxonomy" id="360622"/>
    <lineage>
        <taxon>Eukaryota</taxon>
        <taxon>Viridiplantae</taxon>
        <taxon>Streptophyta</taxon>
        <taxon>Embryophyta</taxon>
        <taxon>Tracheophyta</taxon>
        <taxon>Spermatophyta</taxon>
        <taxon>Magnoliopsida</taxon>
        <taxon>eudicotyledons</taxon>
        <taxon>Gunneridae</taxon>
        <taxon>Pentapetalae</taxon>
        <taxon>asterids</taxon>
        <taxon>campanulids</taxon>
        <taxon>Apiales</taxon>
        <taxon>Apiaceae</taxon>
        <taxon>Apioideae</taxon>
        <taxon>apioid superclade</taxon>
        <taxon>Tordylieae</taxon>
        <taxon>Tordyliinae</taxon>
        <taxon>Heracleum</taxon>
    </lineage>
</organism>
<dbReference type="Proteomes" id="UP001237642">
    <property type="component" value="Unassembled WGS sequence"/>
</dbReference>
<accession>A0AAD8MER1</accession>
<gene>
    <name evidence="1" type="ORF">POM88_036803</name>
</gene>
<proteinExistence type="predicted"/>
<name>A0AAD8MER1_9APIA</name>
<comment type="caution">
    <text evidence="1">The sequence shown here is derived from an EMBL/GenBank/DDBJ whole genome shotgun (WGS) entry which is preliminary data.</text>
</comment>
<reference evidence="1" key="1">
    <citation type="submission" date="2023-02" db="EMBL/GenBank/DDBJ databases">
        <title>Genome of toxic invasive species Heracleum sosnowskyi carries increased number of genes despite the absence of recent whole-genome duplications.</title>
        <authorList>
            <person name="Schelkunov M."/>
            <person name="Shtratnikova V."/>
            <person name="Makarenko M."/>
            <person name="Klepikova A."/>
            <person name="Omelchenko D."/>
            <person name="Novikova G."/>
            <person name="Obukhova E."/>
            <person name="Bogdanov V."/>
            <person name="Penin A."/>
            <person name="Logacheva M."/>
        </authorList>
    </citation>
    <scope>NUCLEOTIDE SEQUENCE</scope>
    <source>
        <strain evidence="1">Hsosn_3</strain>
        <tissue evidence="1">Leaf</tissue>
    </source>
</reference>
<dbReference type="EMBL" id="JAUIZM010000008">
    <property type="protein sequence ID" value="KAK1370711.1"/>
    <property type="molecule type" value="Genomic_DNA"/>
</dbReference>
<dbReference type="AlphaFoldDB" id="A0AAD8MER1"/>
<evidence type="ECO:0000313" key="1">
    <source>
        <dbReference type="EMBL" id="KAK1370711.1"/>
    </source>
</evidence>
<reference evidence="1" key="2">
    <citation type="submission" date="2023-05" db="EMBL/GenBank/DDBJ databases">
        <authorList>
            <person name="Schelkunov M.I."/>
        </authorList>
    </citation>
    <scope>NUCLEOTIDE SEQUENCE</scope>
    <source>
        <strain evidence="1">Hsosn_3</strain>
        <tissue evidence="1">Leaf</tissue>
    </source>
</reference>
<protein>
    <submittedName>
        <fullName evidence="1">Uncharacterized protein</fullName>
    </submittedName>
</protein>
<evidence type="ECO:0000313" key="2">
    <source>
        <dbReference type="Proteomes" id="UP001237642"/>
    </source>
</evidence>
<keyword evidence="2" id="KW-1185">Reference proteome</keyword>
<sequence length="238" mass="26626">MWAIHLVMKLAVQRNIHHVHVETANIIPFDMLAEKDEEDLEIEGLTVAVQQINILHAELNRVFRDGTQPRSCRITSVFTTRNRAPMFLAKYGFRHCSGLVEVPYPFGNLVKIVDLDNGMGPHFPAFEIMPNFGLGEVVDVAVNQEVLSEDVNLFEPFPNNLLGFGVDAIKWGHDEVGMAIDVQMMDFVPNQLLLQEPLQPPPTFTNPIVVNRGIVIKEPAPNSLIQDSNLAPSNDRGK</sequence>